<name>A0A1I7TQ52_9PELO</name>
<evidence type="ECO:0000313" key="2">
    <source>
        <dbReference type="WBParaSite" id="Csp11.Scaffold629.g10665.t1"/>
    </source>
</evidence>
<organism evidence="1 2">
    <name type="scientific">Caenorhabditis tropicalis</name>
    <dbReference type="NCBI Taxonomy" id="1561998"/>
    <lineage>
        <taxon>Eukaryota</taxon>
        <taxon>Metazoa</taxon>
        <taxon>Ecdysozoa</taxon>
        <taxon>Nematoda</taxon>
        <taxon>Chromadorea</taxon>
        <taxon>Rhabditida</taxon>
        <taxon>Rhabditina</taxon>
        <taxon>Rhabditomorpha</taxon>
        <taxon>Rhabditoidea</taxon>
        <taxon>Rhabditidae</taxon>
        <taxon>Peloderinae</taxon>
        <taxon>Caenorhabditis</taxon>
    </lineage>
</organism>
<sequence length="335" mass="39775">MSTEFRLFEVTDVVFDEILIQLELNEIFNLSLCSLKTLNIIRRHMRKSIKYPLFVDTKDNYEMSFGFIRNGKRVIMMSVRENEMSDERREIEKVNLGGQKTQISRYDDHIAFFGSSTDDMHRGYLSVLKQIIHVFPEDIHTLHCDSPWPFLLIPLKREYLHMLYVGSEEYKLYWNLVNFEFKNSAITRGLQLCSYVSKYYDFTLTRNYEYIRVERAPEAQLDDVLKVARRSKEVIFDQSLLTSQCPNIFFNLWLENCIDGLKFLSVEVFFFDESSAFKRIEHRISDTTEEVNYKSYTGEIYRLSPGKRLRRDDGVNALFYYNPFTNVLNFGILTC</sequence>
<evidence type="ECO:0000313" key="1">
    <source>
        <dbReference type="Proteomes" id="UP000095282"/>
    </source>
</evidence>
<dbReference type="AlphaFoldDB" id="A0A1I7TQ52"/>
<protein>
    <submittedName>
        <fullName evidence="2">F-box domain-containing protein</fullName>
    </submittedName>
</protein>
<dbReference type="WBParaSite" id="Csp11.Scaffold629.g10665.t1">
    <property type="protein sequence ID" value="Csp11.Scaffold629.g10665.t1"/>
    <property type="gene ID" value="Csp11.Scaffold629.g10665"/>
</dbReference>
<keyword evidence="1" id="KW-1185">Reference proteome</keyword>
<reference evidence="2" key="1">
    <citation type="submission" date="2016-11" db="UniProtKB">
        <authorList>
            <consortium name="WormBaseParasite"/>
        </authorList>
    </citation>
    <scope>IDENTIFICATION</scope>
</reference>
<dbReference type="PANTHER" id="PTHR21503">
    <property type="entry name" value="F-BOX-CONTAINING HYPOTHETICAL PROTEIN C.ELEGANS"/>
    <property type="match status" value="1"/>
</dbReference>
<accession>A0A1I7TQ52</accession>
<dbReference type="Proteomes" id="UP000095282">
    <property type="component" value="Unplaced"/>
</dbReference>
<proteinExistence type="predicted"/>